<reference evidence="2 3" key="1">
    <citation type="journal article" date="2002" name="Virus Genes">
        <title>Identification and characterization of Hyphantria cunea nucleopolyhedrovirus homologous repeated regions.</title>
        <authorList>
            <person name="FelipeAlves C.A."/>
            <person name="Ikeda M."/>
            <person name="Kobayashi M."/>
        </authorList>
    </citation>
    <scope>NUCLEOTIDE SEQUENCE [LARGE SCALE GENOMIC DNA]</scope>
</reference>
<proteinExistence type="predicted"/>
<reference evidence="2 3" key="3">
    <citation type="journal article" date="2006" name="J. Gen. Virol.">
        <title>Gene organization and complete sequence of the Hyphantria cunea nucleopolyhedrovirus genome.</title>
        <authorList>
            <person name="Ikeda M."/>
            <person name="Shikata M."/>
            <person name="Shirata N."/>
            <person name="Chaeychomsri S."/>
            <person name="Kobayashi M."/>
        </authorList>
    </citation>
    <scope>NUCLEOTIDE SEQUENCE [LARGE SCALE GENOMIC DNA]</scope>
</reference>
<evidence type="ECO:0000313" key="3">
    <source>
        <dbReference type="Proteomes" id="UP000202376"/>
    </source>
</evidence>
<dbReference type="GO" id="GO:0004672">
    <property type="term" value="F:protein kinase activity"/>
    <property type="evidence" value="ECO:0007669"/>
    <property type="project" value="InterPro"/>
</dbReference>
<dbReference type="Proteomes" id="UP000202376">
    <property type="component" value="Segment"/>
</dbReference>
<protein>
    <submittedName>
        <fullName evidence="2">Protein kinase 1</fullName>
    </submittedName>
</protein>
<dbReference type="InterPro" id="IPR008271">
    <property type="entry name" value="Ser/Thr_kinase_AS"/>
</dbReference>
<name>Q2NNU4_NPVHC</name>
<dbReference type="SMART" id="SM00220">
    <property type="entry name" value="S_TKc"/>
    <property type="match status" value="1"/>
</dbReference>
<dbReference type="OrthoDB" id="8955at10239"/>
<dbReference type="PANTHER" id="PTHR24347">
    <property type="entry name" value="SERINE/THREONINE-PROTEIN KINASE"/>
    <property type="match status" value="1"/>
</dbReference>
<evidence type="ECO:0000313" key="2">
    <source>
        <dbReference type="EMBL" id="BAE72292.1"/>
    </source>
</evidence>
<dbReference type="GO" id="GO:0005524">
    <property type="term" value="F:ATP binding"/>
    <property type="evidence" value="ECO:0007669"/>
    <property type="project" value="InterPro"/>
</dbReference>
<dbReference type="Pfam" id="PF00069">
    <property type="entry name" value="Pkinase"/>
    <property type="match status" value="1"/>
</dbReference>
<dbReference type="RefSeq" id="YP_473191.1">
    <property type="nucleotide sequence ID" value="NC_007767.1"/>
</dbReference>
<gene>
    <name evidence="2" type="primary">pk1</name>
    <name evidence="2" type="ORF">HynVgp003</name>
</gene>
<dbReference type="EMBL" id="AP009046">
    <property type="protein sequence ID" value="BAE72292.1"/>
    <property type="molecule type" value="Genomic_DNA"/>
</dbReference>
<dbReference type="InterPro" id="IPR000719">
    <property type="entry name" value="Prot_kinase_dom"/>
</dbReference>
<keyword evidence="2" id="KW-0808">Transferase</keyword>
<dbReference type="PROSITE" id="PS00108">
    <property type="entry name" value="PROTEIN_KINASE_ST"/>
    <property type="match status" value="1"/>
</dbReference>
<accession>Q2NNU4</accession>
<dbReference type="Gene3D" id="1.10.510.10">
    <property type="entry name" value="Transferase(Phosphotransferase) domain 1"/>
    <property type="match status" value="1"/>
</dbReference>
<dbReference type="PROSITE" id="PS50011">
    <property type="entry name" value="PROTEIN_KINASE_DOM"/>
    <property type="match status" value="1"/>
</dbReference>
<dbReference type="SUPFAM" id="SSF56112">
    <property type="entry name" value="Protein kinase-like (PK-like)"/>
    <property type="match status" value="1"/>
</dbReference>
<reference evidence="2 3" key="2">
    <citation type="journal article" date="2004" name="Virology">
        <title>Identification and functional analysis of Hyphantria cunea nucleopolyhedrovirus iap genes.</title>
        <authorList>
            <person name="Ikeda M."/>
            <person name="Yanagimoto K."/>
            <person name="Kobayashi M."/>
        </authorList>
    </citation>
    <scope>NUCLEOTIDE SEQUENCE [LARGE SCALE GENOMIC DNA]</scope>
</reference>
<organismHost>
    <name type="scientific">Lepidoptera</name>
    <name type="common">moths &amp; butterflies</name>
    <dbReference type="NCBI Taxonomy" id="7088"/>
</organismHost>
<organism evidence="2 3">
    <name type="scientific">Hyphantria cunea nuclear polyhedrosis virus</name>
    <name type="common">HcNPV</name>
    <dbReference type="NCBI Taxonomy" id="28288"/>
    <lineage>
        <taxon>Viruses</taxon>
        <taxon>Viruses incertae sedis</taxon>
        <taxon>Naldaviricetes</taxon>
        <taxon>Lefavirales</taxon>
        <taxon>Baculoviridae</taxon>
        <taxon>Alphabaculovirus</taxon>
        <taxon>Alphabaculovirus hycuneae</taxon>
    </lineage>
</organism>
<evidence type="ECO:0000259" key="1">
    <source>
        <dbReference type="PROSITE" id="PS50011"/>
    </source>
</evidence>
<feature type="domain" description="Protein kinase" evidence="1">
    <location>
        <begin position="16"/>
        <end position="267"/>
    </location>
</feature>
<keyword evidence="2" id="KW-0418">Kinase</keyword>
<dbReference type="InterPro" id="IPR011009">
    <property type="entry name" value="Kinase-like_dom_sf"/>
</dbReference>
<dbReference type="KEGG" id="vg:3890516"/>
<keyword evidence="3" id="KW-1185">Reference proteome</keyword>
<sequence>MDATLQSAVQFVKDCVVLTPKVVNGRFGKIDVLHHRPTSKLYLRKTISAMNFNADEINVHDLMADHPNFINMYFCYGTPTAWAIVMDYVQCPDLFETLQTEGALENALVSNIVRQLCDALNDLHATTGYIHNDVKLENVLYFKARDRVYLCDYGLCKREHSPGVHDGTLEYFSPEKIRRHNYARSFDWYAVGVVTYKLLTGGKHPFERSVDEVLDLSSMKRRQQYNDIAVLKSVRNAHARDFVYCLTKFNLDGRLIDYKRIVKHSFLVTKHNYI</sequence>
<dbReference type="GeneID" id="3890516"/>